<dbReference type="EMBL" id="FMJD01000007">
    <property type="protein sequence ID" value="SCM75952.1"/>
    <property type="molecule type" value="Genomic_DNA"/>
</dbReference>
<feature type="region of interest" description="Disordered" evidence="1">
    <location>
        <begin position="1"/>
        <end position="24"/>
    </location>
</feature>
<feature type="compositionally biased region" description="Basic and acidic residues" evidence="1">
    <location>
        <begin position="1"/>
        <end position="14"/>
    </location>
</feature>
<evidence type="ECO:0000313" key="2">
    <source>
        <dbReference type="EMBL" id="SCM75952.1"/>
    </source>
</evidence>
<name>A0A212LEF2_9HYPH</name>
<gene>
    <name evidence="2" type="ORF">KL86PLE_30399</name>
</gene>
<reference evidence="2" key="1">
    <citation type="submission" date="2016-08" db="EMBL/GenBank/DDBJ databases">
        <authorList>
            <person name="Seilhamer J.J."/>
        </authorList>
    </citation>
    <scope>NUCLEOTIDE SEQUENCE</scope>
    <source>
        <strain evidence="2">86</strain>
    </source>
</reference>
<dbReference type="AlphaFoldDB" id="A0A212LEF2"/>
<evidence type="ECO:0000256" key="1">
    <source>
        <dbReference type="SAM" id="MobiDB-lite"/>
    </source>
</evidence>
<sequence>MNADPRHERTHGPRPEPTCPIAGVSPAVPIPVRRIAPSSGAHPHPFASPCIQAFADAILSVGTRPACATKCLKNYCESRNVR</sequence>
<protein>
    <submittedName>
        <fullName evidence="2">Uncharacterized protein</fullName>
    </submittedName>
</protein>
<accession>A0A212LEF2</accession>
<proteinExistence type="predicted"/>
<organism evidence="2">
    <name type="scientific">uncultured Pleomorphomonas sp</name>
    <dbReference type="NCBI Taxonomy" id="442121"/>
    <lineage>
        <taxon>Bacteria</taxon>
        <taxon>Pseudomonadati</taxon>
        <taxon>Pseudomonadota</taxon>
        <taxon>Alphaproteobacteria</taxon>
        <taxon>Hyphomicrobiales</taxon>
        <taxon>Pleomorphomonadaceae</taxon>
        <taxon>Pleomorphomonas</taxon>
        <taxon>environmental samples</taxon>
    </lineage>
</organism>